<accession>A0A9P8I7T1</accession>
<proteinExistence type="predicted"/>
<feature type="compositionally biased region" description="Basic and acidic residues" evidence="1">
    <location>
        <begin position="163"/>
        <end position="184"/>
    </location>
</feature>
<reference evidence="2" key="1">
    <citation type="submission" date="2021-03" db="EMBL/GenBank/DDBJ databases">
        <title>Comparative genomics and phylogenomic investigation of the class Geoglossomycetes provide insights into ecological specialization and systematics.</title>
        <authorList>
            <person name="Melie T."/>
            <person name="Pirro S."/>
            <person name="Miller A.N."/>
            <person name="Quandt A."/>
        </authorList>
    </citation>
    <scope>NUCLEOTIDE SEQUENCE</scope>
    <source>
        <strain evidence="2">GBOQ0MN5Z8</strain>
    </source>
</reference>
<feature type="region of interest" description="Disordered" evidence="1">
    <location>
        <begin position="155"/>
        <end position="184"/>
    </location>
</feature>
<evidence type="ECO:0000313" key="3">
    <source>
        <dbReference type="Proteomes" id="UP000698800"/>
    </source>
</evidence>
<dbReference type="OrthoDB" id="5426872at2759"/>
<comment type="caution">
    <text evidence="2">The sequence shown here is derived from an EMBL/GenBank/DDBJ whole genome shotgun (WGS) entry which is preliminary data.</text>
</comment>
<feature type="compositionally biased region" description="Low complexity" evidence="1">
    <location>
        <begin position="58"/>
        <end position="73"/>
    </location>
</feature>
<feature type="region of interest" description="Disordered" evidence="1">
    <location>
        <begin position="1"/>
        <end position="132"/>
    </location>
</feature>
<protein>
    <submittedName>
        <fullName evidence="2">Uncharacterized protein</fullName>
    </submittedName>
</protein>
<dbReference type="EMBL" id="JAGHQL010000058">
    <property type="protein sequence ID" value="KAH0542211.1"/>
    <property type="molecule type" value="Genomic_DNA"/>
</dbReference>
<keyword evidence="3" id="KW-1185">Reference proteome</keyword>
<gene>
    <name evidence="2" type="ORF">FGG08_003333</name>
</gene>
<feature type="compositionally biased region" description="Acidic residues" evidence="1">
    <location>
        <begin position="99"/>
        <end position="125"/>
    </location>
</feature>
<name>A0A9P8I7T1_9PEZI</name>
<sequence length="184" mass="20150">MPPQTASLAPSYPPTTTPSPPTPVPPSAALSHIQTYLHRALTAPSLHPSAHLTERGPTASLTSSTATASNLTLHNLRRLEAGLRGEHLGPEPAPQQQAEGEEEEEEEGKEEAQWEDMDGAQEELEQERKRGVVAAEGVQRPVEVLGGRVLDKAERKRLKKERGRLEKIEKAERRRRESAAERGG</sequence>
<evidence type="ECO:0000313" key="2">
    <source>
        <dbReference type="EMBL" id="KAH0542211.1"/>
    </source>
</evidence>
<organism evidence="2 3">
    <name type="scientific">Glutinoglossum americanum</name>
    <dbReference type="NCBI Taxonomy" id="1670608"/>
    <lineage>
        <taxon>Eukaryota</taxon>
        <taxon>Fungi</taxon>
        <taxon>Dikarya</taxon>
        <taxon>Ascomycota</taxon>
        <taxon>Pezizomycotina</taxon>
        <taxon>Geoglossomycetes</taxon>
        <taxon>Geoglossales</taxon>
        <taxon>Geoglossaceae</taxon>
        <taxon>Glutinoglossum</taxon>
    </lineage>
</organism>
<feature type="compositionally biased region" description="Low complexity" evidence="1">
    <location>
        <begin position="1"/>
        <end position="10"/>
    </location>
</feature>
<evidence type="ECO:0000256" key="1">
    <source>
        <dbReference type="SAM" id="MobiDB-lite"/>
    </source>
</evidence>
<feature type="compositionally biased region" description="Basic and acidic residues" evidence="1">
    <location>
        <begin position="77"/>
        <end position="89"/>
    </location>
</feature>
<dbReference type="AlphaFoldDB" id="A0A9P8I7T1"/>
<feature type="compositionally biased region" description="Pro residues" evidence="1">
    <location>
        <begin position="11"/>
        <end position="26"/>
    </location>
</feature>
<dbReference type="Proteomes" id="UP000698800">
    <property type="component" value="Unassembled WGS sequence"/>
</dbReference>